<dbReference type="OrthoDB" id="2019644at2759"/>
<accession>A0A6L2P7T7</accession>
<protein>
    <submittedName>
        <fullName evidence="1">Uncharacterized protein</fullName>
    </submittedName>
</protein>
<dbReference type="EMBL" id="BLKM01003281">
    <property type="protein sequence ID" value="GFG28253.1"/>
    <property type="molecule type" value="Genomic_DNA"/>
</dbReference>
<proteinExistence type="predicted"/>
<keyword evidence="2" id="KW-1185">Reference proteome</keyword>
<dbReference type="AlphaFoldDB" id="A0A6L2P7T7"/>
<evidence type="ECO:0000313" key="2">
    <source>
        <dbReference type="Proteomes" id="UP000502823"/>
    </source>
</evidence>
<organism evidence="1 2">
    <name type="scientific">Coptotermes formosanus</name>
    <name type="common">Formosan subterranean termite</name>
    <dbReference type="NCBI Taxonomy" id="36987"/>
    <lineage>
        <taxon>Eukaryota</taxon>
        <taxon>Metazoa</taxon>
        <taxon>Ecdysozoa</taxon>
        <taxon>Arthropoda</taxon>
        <taxon>Hexapoda</taxon>
        <taxon>Insecta</taxon>
        <taxon>Pterygota</taxon>
        <taxon>Neoptera</taxon>
        <taxon>Polyneoptera</taxon>
        <taxon>Dictyoptera</taxon>
        <taxon>Blattodea</taxon>
        <taxon>Blattoidea</taxon>
        <taxon>Termitoidae</taxon>
        <taxon>Rhinotermitidae</taxon>
        <taxon>Coptotermes</taxon>
    </lineage>
</organism>
<reference evidence="2" key="1">
    <citation type="submission" date="2020-01" db="EMBL/GenBank/DDBJ databases">
        <title>Draft genome sequence of the Termite Coptotermes fromosanus.</title>
        <authorList>
            <person name="Itakura S."/>
            <person name="Yosikawa Y."/>
            <person name="Umezawa K."/>
        </authorList>
    </citation>
    <scope>NUCLEOTIDE SEQUENCE [LARGE SCALE GENOMIC DNA]</scope>
</reference>
<gene>
    <name evidence="1" type="ORF">Cfor_07885</name>
</gene>
<comment type="caution">
    <text evidence="1">The sequence shown here is derived from an EMBL/GenBank/DDBJ whole genome shotgun (WGS) entry which is preliminary data.</text>
</comment>
<evidence type="ECO:0000313" key="1">
    <source>
        <dbReference type="EMBL" id="GFG28253.1"/>
    </source>
</evidence>
<sequence length="171" mass="19884">MNTGDVAENRSLAAQHLTLRVKLKHRELEYCSFLIENCLYLIWCHLDYYMLRSLPRGFPQTVPSHVLTQGITELVWVASPQEISQLKQGLISIFSDSFSRRLIDTKQCMYKFEVADSEVVSHNMHNVLAKQVLCHCHSTDIKETGYVALRRQEIRIEFWLGNYLKSGHIED</sequence>
<dbReference type="Proteomes" id="UP000502823">
    <property type="component" value="Unassembled WGS sequence"/>
</dbReference>
<name>A0A6L2P7T7_COPFO</name>
<dbReference type="InParanoid" id="A0A6L2P7T7"/>